<evidence type="ECO:0000313" key="15">
    <source>
        <dbReference type="Proteomes" id="UP000265361"/>
    </source>
</evidence>
<keyword evidence="7 12" id="KW-0460">Magnesium</keyword>
<evidence type="ECO:0000256" key="6">
    <source>
        <dbReference type="ARBA" id="ARBA00022723"/>
    </source>
</evidence>
<feature type="domain" description="Isopropylmalate dehydrogenase-like" evidence="13">
    <location>
        <begin position="4"/>
        <end position="347"/>
    </location>
</feature>
<gene>
    <name evidence="12" type="primary">leuB</name>
    <name evidence="14" type="ORF">DZF97_00860</name>
</gene>
<dbReference type="AlphaFoldDB" id="A0A399QNU9"/>
<proteinExistence type="inferred from homology"/>
<dbReference type="InterPro" id="IPR050501">
    <property type="entry name" value="ICDH/IPMDH"/>
</dbReference>
<dbReference type="SMART" id="SM01329">
    <property type="entry name" value="Iso_dh"/>
    <property type="match status" value="1"/>
</dbReference>
<dbReference type="SUPFAM" id="SSF53659">
    <property type="entry name" value="Isocitrate/Isopropylmalate dehydrogenase-like"/>
    <property type="match status" value="1"/>
</dbReference>
<dbReference type="Proteomes" id="UP000265361">
    <property type="component" value="Unassembled WGS sequence"/>
</dbReference>
<dbReference type="InterPro" id="IPR024084">
    <property type="entry name" value="IsoPropMal-DH-like_dom"/>
</dbReference>
<comment type="subcellular location">
    <subcellularLocation>
        <location evidence="12">Cytoplasm</location>
    </subcellularLocation>
</comment>
<dbReference type="Gene3D" id="3.40.718.10">
    <property type="entry name" value="Isopropylmalate Dehydrogenase"/>
    <property type="match status" value="1"/>
</dbReference>
<evidence type="ECO:0000256" key="2">
    <source>
        <dbReference type="ARBA" id="ARBA00001936"/>
    </source>
</evidence>
<evidence type="ECO:0000256" key="1">
    <source>
        <dbReference type="ARBA" id="ARBA00000624"/>
    </source>
</evidence>
<dbReference type="GO" id="GO:0003862">
    <property type="term" value="F:3-isopropylmalate dehydrogenase activity"/>
    <property type="evidence" value="ECO:0007669"/>
    <property type="project" value="UniProtKB-UniRule"/>
</dbReference>
<comment type="caution">
    <text evidence="14">The sequence shown here is derived from an EMBL/GenBank/DDBJ whole genome shotgun (WGS) entry which is preliminary data.</text>
</comment>
<evidence type="ECO:0000313" key="14">
    <source>
        <dbReference type="EMBL" id="RIJ19302.1"/>
    </source>
</evidence>
<feature type="binding site" evidence="12">
    <location>
        <begin position="283"/>
        <end position="295"/>
    </location>
    <ligand>
        <name>NAD(+)</name>
        <dbReference type="ChEBI" id="CHEBI:57540"/>
    </ligand>
</feature>
<evidence type="ECO:0000256" key="11">
    <source>
        <dbReference type="ARBA" id="ARBA00023304"/>
    </source>
</evidence>
<accession>A0A399QNU9</accession>
<keyword evidence="10 12" id="KW-0464">Manganese</keyword>
<dbReference type="PANTHER" id="PTHR43275:SF1">
    <property type="entry name" value="D-MALATE DEHYDROGENASE [DECARBOXYLATING]"/>
    <property type="match status" value="1"/>
</dbReference>
<keyword evidence="5 12" id="KW-0028">Amino-acid biosynthesis</keyword>
<comment type="catalytic activity">
    <reaction evidence="1 12">
        <text>(2R,3S)-3-isopropylmalate + NAD(+) = 4-methyl-2-oxopentanoate + CO2 + NADH</text>
        <dbReference type="Rhea" id="RHEA:32271"/>
        <dbReference type="ChEBI" id="CHEBI:16526"/>
        <dbReference type="ChEBI" id="CHEBI:17865"/>
        <dbReference type="ChEBI" id="CHEBI:35121"/>
        <dbReference type="ChEBI" id="CHEBI:57540"/>
        <dbReference type="ChEBI" id="CHEBI:57945"/>
        <dbReference type="EC" id="1.1.1.85"/>
    </reaction>
</comment>
<comment type="pathway">
    <text evidence="12">Amino-acid biosynthesis; L-leucine biosynthesis; L-leucine from 3-methyl-2-oxobutanoate: step 3/4.</text>
</comment>
<dbReference type="RefSeq" id="WP_434513135.1">
    <property type="nucleotide sequence ID" value="NZ_CP162946.1"/>
</dbReference>
<evidence type="ECO:0000256" key="8">
    <source>
        <dbReference type="ARBA" id="ARBA00023002"/>
    </source>
</evidence>
<dbReference type="InterPro" id="IPR019818">
    <property type="entry name" value="IsoCit/isopropylmalate_DH_CS"/>
</dbReference>
<evidence type="ECO:0000256" key="3">
    <source>
        <dbReference type="ARBA" id="ARBA00022430"/>
    </source>
</evidence>
<keyword evidence="8 12" id="KW-0560">Oxidoreductase</keyword>
<evidence type="ECO:0000256" key="5">
    <source>
        <dbReference type="ARBA" id="ARBA00022605"/>
    </source>
</evidence>
<reference evidence="14 15" key="1">
    <citation type="submission" date="2018-08" db="EMBL/GenBank/DDBJ databases">
        <title>Genome Sequence of Clavibacter michiganensis Subspecies type strains, and the Atypical Peach-Colored Strains Isolated from Tomato.</title>
        <authorList>
            <person name="Osdaghi E."/>
            <person name="Portier P."/>
            <person name="Briand M."/>
            <person name="Jacques M.-A."/>
        </authorList>
    </citation>
    <scope>NUCLEOTIDE SEQUENCE [LARGE SCALE GENOMIC DNA]</scope>
    <source>
        <strain evidence="14 15">CFBP 7577</strain>
    </source>
</reference>
<feature type="binding site" evidence="12">
    <location>
        <position position="251"/>
    </location>
    <ligand>
        <name>Mg(2+)</name>
        <dbReference type="ChEBI" id="CHEBI:18420"/>
    </ligand>
</feature>
<evidence type="ECO:0000256" key="12">
    <source>
        <dbReference type="HAMAP-Rule" id="MF_01035"/>
    </source>
</evidence>
<dbReference type="GO" id="GO:0009098">
    <property type="term" value="P:L-leucine biosynthetic process"/>
    <property type="evidence" value="ECO:0007669"/>
    <property type="project" value="UniProtKB-UniRule"/>
</dbReference>
<sequence length="355" mass="37151">MPRTISLAVVPGDGIGPEVVHEALRVLREAVPADVSLDTTQYPFGAGHYLETGEILTDSDLAALAQHDAILLGAVGGDPRDARLAGGIIERGLLLKLRFAFDHYINLRPTTLLPGVASPLAAPGEVDFVVVREGTEGPYAGNGGVLRRGTEHEIATEVSVNTAHGVERTVRFAFELAAKRDRKRVTLVHKTNVLTFAGSLWQRTVDRIAAEHPGVTVDYLHVDATMIFLVTDPSRFDVIVSDNLFGDIITDLAAAISGGIGLAASGNVNPTGAFPSMFEPVHGSAPDIAGQQKADPTAAILSVALLLDHLGLPEASARVTAAVSADLAARAAGDTAPRSTVEVGDAVIRALSTNH</sequence>
<evidence type="ECO:0000256" key="9">
    <source>
        <dbReference type="ARBA" id="ARBA00023027"/>
    </source>
</evidence>
<dbReference type="GO" id="GO:0005737">
    <property type="term" value="C:cytoplasm"/>
    <property type="evidence" value="ECO:0007669"/>
    <property type="project" value="UniProtKB-SubCell"/>
</dbReference>
<evidence type="ECO:0000256" key="7">
    <source>
        <dbReference type="ARBA" id="ARBA00022842"/>
    </source>
</evidence>
<name>A0A399QNU9_9MICO</name>
<dbReference type="UniPathway" id="UPA00048">
    <property type="reaction ID" value="UER00072"/>
</dbReference>
<evidence type="ECO:0000256" key="4">
    <source>
        <dbReference type="ARBA" id="ARBA00022490"/>
    </source>
</evidence>
<dbReference type="GO" id="GO:0051287">
    <property type="term" value="F:NAD binding"/>
    <property type="evidence" value="ECO:0007669"/>
    <property type="project" value="InterPro"/>
</dbReference>
<feature type="binding site" evidence="12">
    <location>
        <position position="108"/>
    </location>
    <ligand>
        <name>substrate</name>
    </ligand>
</feature>
<feature type="binding site" evidence="12">
    <location>
        <position position="223"/>
    </location>
    <ligand>
        <name>Mg(2+)</name>
        <dbReference type="ChEBI" id="CHEBI:18420"/>
    </ligand>
</feature>
<dbReference type="Pfam" id="PF00180">
    <property type="entry name" value="Iso_dh"/>
    <property type="match status" value="1"/>
</dbReference>
<comment type="function">
    <text evidence="12">Catalyzes the oxidation of 3-carboxy-2-hydroxy-4-methylpentanoate (3-isopropylmalate) to 3-carboxy-4-methyl-2-oxopentanoate. The product decarboxylates to 4-methyl-2 oxopentanoate.</text>
</comment>
<organism evidence="14 15">
    <name type="scientific">Clavibacter nebraskensis</name>
    <dbReference type="NCBI Taxonomy" id="31963"/>
    <lineage>
        <taxon>Bacteria</taxon>
        <taxon>Bacillati</taxon>
        <taxon>Actinomycetota</taxon>
        <taxon>Actinomycetes</taxon>
        <taxon>Micrococcales</taxon>
        <taxon>Microbacteriaceae</taxon>
        <taxon>Clavibacter</taxon>
    </lineage>
</organism>
<keyword evidence="4 12" id="KW-0963">Cytoplasm</keyword>
<comment type="similarity">
    <text evidence="12">Belongs to the isocitrate and isopropylmalate dehydrogenases family. LeuB type 2 subfamily.</text>
</comment>
<keyword evidence="3 12" id="KW-0432">Leucine biosynthesis</keyword>
<comment type="cofactor">
    <cofactor evidence="12">
        <name>Mg(2+)</name>
        <dbReference type="ChEBI" id="CHEBI:18420"/>
    </cofactor>
    <cofactor evidence="12">
        <name>Mn(2+)</name>
        <dbReference type="ChEBI" id="CHEBI:29035"/>
    </cofactor>
    <text evidence="12">Binds 1 Mg(2+) or Mn(2+) ion per subunit.</text>
</comment>
<feature type="binding site" evidence="12">
    <location>
        <position position="132"/>
    </location>
    <ligand>
        <name>substrate</name>
    </ligand>
</feature>
<feature type="site" description="Important for catalysis" evidence="12">
    <location>
        <position position="190"/>
    </location>
</feature>
<feature type="site" description="Important for catalysis" evidence="12">
    <location>
        <position position="139"/>
    </location>
</feature>
<dbReference type="GO" id="GO:0000287">
    <property type="term" value="F:magnesium ion binding"/>
    <property type="evidence" value="ECO:0007669"/>
    <property type="project" value="InterPro"/>
</dbReference>
<feature type="binding site" evidence="12">
    <location>
        <position position="98"/>
    </location>
    <ligand>
        <name>substrate</name>
    </ligand>
</feature>
<keyword evidence="6 12" id="KW-0479">Metal-binding</keyword>
<dbReference type="HAMAP" id="MF_01035">
    <property type="entry name" value="LeuB_type2"/>
    <property type="match status" value="1"/>
</dbReference>
<keyword evidence="9 12" id="KW-0520">NAD</keyword>
<dbReference type="EC" id="1.1.1.85" evidence="12"/>
<feature type="binding site" evidence="12">
    <location>
        <position position="247"/>
    </location>
    <ligand>
        <name>Mg(2+)</name>
        <dbReference type="ChEBI" id="CHEBI:18420"/>
    </ligand>
</feature>
<dbReference type="InterPro" id="IPR023698">
    <property type="entry name" value="LeuB_actb"/>
</dbReference>
<protein>
    <recommendedName>
        <fullName evidence="12">3-isopropylmalate dehydrogenase</fullName>
        <ecNumber evidence="12">1.1.1.85</ecNumber>
    </recommendedName>
    <alternativeName>
        <fullName evidence="12">3-IPM-DH</fullName>
    </alternativeName>
    <alternativeName>
        <fullName evidence="12">Beta-IPM dehydrogenase</fullName>
        <shortName evidence="12">IMDH</shortName>
    </alternativeName>
</protein>
<evidence type="ECO:0000259" key="13">
    <source>
        <dbReference type="SMART" id="SM01329"/>
    </source>
</evidence>
<dbReference type="NCBIfam" id="NF002898">
    <property type="entry name" value="PRK03437.1"/>
    <property type="match status" value="1"/>
</dbReference>
<dbReference type="EMBL" id="QWED01000007">
    <property type="protein sequence ID" value="RIJ19302.1"/>
    <property type="molecule type" value="Genomic_DNA"/>
</dbReference>
<feature type="binding site" evidence="12">
    <location>
        <position position="223"/>
    </location>
    <ligand>
        <name>substrate</name>
    </ligand>
</feature>
<evidence type="ECO:0000256" key="10">
    <source>
        <dbReference type="ARBA" id="ARBA00023211"/>
    </source>
</evidence>
<comment type="cofactor">
    <cofactor evidence="2">
        <name>Mn(2+)</name>
        <dbReference type="ChEBI" id="CHEBI:29035"/>
    </cofactor>
</comment>
<dbReference type="PANTHER" id="PTHR43275">
    <property type="entry name" value="D-MALATE DEHYDROGENASE [DECARBOXYLATING]"/>
    <property type="match status" value="1"/>
</dbReference>
<comment type="subunit">
    <text evidence="12">Homodimer.</text>
</comment>
<keyword evidence="11 12" id="KW-0100">Branched-chain amino acid biosynthesis</keyword>
<dbReference type="PROSITE" id="PS00470">
    <property type="entry name" value="IDH_IMDH"/>
    <property type="match status" value="1"/>
</dbReference>